<accession>A0A396IU77</accession>
<evidence type="ECO:0000313" key="2">
    <source>
        <dbReference type="EMBL" id="RHN68188.1"/>
    </source>
</evidence>
<evidence type="ECO:0000313" key="3">
    <source>
        <dbReference type="Proteomes" id="UP000265566"/>
    </source>
</evidence>
<name>A0A396IU77_MEDTR</name>
<gene>
    <name evidence="2" type="ORF">MtrunA17_Chr3g0111141</name>
</gene>
<comment type="caution">
    <text evidence="2">The sequence shown here is derived from an EMBL/GenBank/DDBJ whole genome shotgun (WGS) entry which is preliminary data.</text>
</comment>
<reference evidence="3" key="1">
    <citation type="journal article" date="2018" name="Nat. Plants">
        <title>Whole-genome landscape of Medicago truncatula symbiotic genes.</title>
        <authorList>
            <person name="Pecrix Y."/>
            <person name="Staton S.E."/>
            <person name="Sallet E."/>
            <person name="Lelandais-Briere C."/>
            <person name="Moreau S."/>
            <person name="Carrere S."/>
            <person name="Blein T."/>
            <person name="Jardinaud M.F."/>
            <person name="Latrasse D."/>
            <person name="Zouine M."/>
            <person name="Zahm M."/>
            <person name="Kreplak J."/>
            <person name="Mayjonade B."/>
            <person name="Satge C."/>
            <person name="Perez M."/>
            <person name="Cauet S."/>
            <person name="Marande W."/>
            <person name="Chantry-Darmon C."/>
            <person name="Lopez-Roques C."/>
            <person name="Bouchez O."/>
            <person name="Berard A."/>
            <person name="Debelle F."/>
            <person name="Munos S."/>
            <person name="Bendahmane A."/>
            <person name="Berges H."/>
            <person name="Niebel A."/>
            <person name="Buitink J."/>
            <person name="Frugier F."/>
            <person name="Benhamed M."/>
            <person name="Crespi M."/>
            <person name="Gouzy J."/>
            <person name="Gamas P."/>
        </authorList>
    </citation>
    <scope>NUCLEOTIDE SEQUENCE [LARGE SCALE GENOMIC DNA]</scope>
    <source>
        <strain evidence="3">cv. Jemalong A17</strain>
    </source>
</reference>
<evidence type="ECO:0008006" key="4">
    <source>
        <dbReference type="Google" id="ProtNLM"/>
    </source>
</evidence>
<proteinExistence type="predicted"/>
<dbReference type="Proteomes" id="UP000265566">
    <property type="component" value="Chromosome 3"/>
</dbReference>
<keyword evidence="1" id="KW-1133">Transmembrane helix</keyword>
<dbReference type="AlphaFoldDB" id="A0A396IU77"/>
<evidence type="ECO:0000256" key="1">
    <source>
        <dbReference type="SAM" id="Phobius"/>
    </source>
</evidence>
<sequence length="67" mass="7252">MQPLDSHDSPSIFFIGNITNAASKKTAKGASLTLAIVSTERTSYNIYFLIMSSALYCISSFLACINL</sequence>
<dbReference type="EMBL" id="PSQE01000003">
    <property type="protein sequence ID" value="RHN68188.1"/>
    <property type="molecule type" value="Genomic_DNA"/>
</dbReference>
<dbReference type="Gramene" id="rna16503">
    <property type="protein sequence ID" value="RHN68188.1"/>
    <property type="gene ID" value="gene16503"/>
</dbReference>
<organism evidence="2 3">
    <name type="scientific">Medicago truncatula</name>
    <name type="common">Barrel medic</name>
    <name type="synonym">Medicago tribuloides</name>
    <dbReference type="NCBI Taxonomy" id="3880"/>
    <lineage>
        <taxon>Eukaryota</taxon>
        <taxon>Viridiplantae</taxon>
        <taxon>Streptophyta</taxon>
        <taxon>Embryophyta</taxon>
        <taxon>Tracheophyta</taxon>
        <taxon>Spermatophyta</taxon>
        <taxon>Magnoliopsida</taxon>
        <taxon>eudicotyledons</taxon>
        <taxon>Gunneridae</taxon>
        <taxon>Pentapetalae</taxon>
        <taxon>rosids</taxon>
        <taxon>fabids</taxon>
        <taxon>Fabales</taxon>
        <taxon>Fabaceae</taxon>
        <taxon>Papilionoideae</taxon>
        <taxon>50 kb inversion clade</taxon>
        <taxon>NPAAA clade</taxon>
        <taxon>Hologalegina</taxon>
        <taxon>IRL clade</taxon>
        <taxon>Trifolieae</taxon>
        <taxon>Medicago</taxon>
    </lineage>
</organism>
<feature type="transmembrane region" description="Helical" evidence="1">
    <location>
        <begin position="46"/>
        <end position="65"/>
    </location>
</feature>
<keyword evidence="1" id="KW-0812">Transmembrane</keyword>
<protein>
    <recommendedName>
        <fullName evidence="4">Transmembrane protein</fullName>
    </recommendedName>
</protein>
<keyword evidence="1" id="KW-0472">Membrane</keyword>